<organism evidence="1 2">
    <name type="scientific">Pyrenophora tritici-repentis (strain Pt-1C-BFP)</name>
    <name type="common">Wheat tan spot fungus</name>
    <name type="synonym">Drechslera tritici-repentis</name>
    <dbReference type="NCBI Taxonomy" id="426418"/>
    <lineage>
        <taxon>Eukaryota</taxon>
        <taxon>Fungi</taxon>
        <taxon>Dikarya</taxon>
        <taxon>Ascomycota</taxon>
        <taxon>Pezizomycotina</taxon>
        <taxon>Dothideomycetes</taxon>
        <taxon>Pleosporomycetidae</taxon>
        <taxon>Pleosporales</taxon>
        <taxon>Pleosporineae</taxon>
        <taxon>Pleosporaceae</taxon>
        <taxon>Pyrenophora</taxon>
    </lineage>
</organism>
<evidence type="ECO:0000313" key="2">
    <source>
        <dbReference type="Proteomes" id="UP000001471"/>
    </source>
</evidence>
<gene>
    <name evidence="1" type="ORF">PTRG_01291</name>
</gene>
<proteinExistence type="predicted"/>
<sequence>MFNTDHPLLDGFANTDYKILLYVPCLERQRNIEVAPDLREVSNDFQQTF</sequence>
<accession>B2VVS9</accession>
<evidence type="ECO:0000313" key="1">
    <source>
        <dbReference type="EMBL" id="EDU40729.1"/>
    </source>
</evidence>
<dbReference type="AlphaFoldDB" id="B2VVS9"/>
<dbReference type="InParanoid" id="B2VVS9"/>
<dbReference type="EMBL" id="DS231615">
    <property type="protein sequence ID" value="EDU40729.1"/>
    <property type="molecule type" value="Genomic_DNA"/>
</dbReference>
<dbReference type="Proteomes" id="UP000001471">
    <property type="component" value="Unassembled WGS sequence"/>
</dbReference>
<protein>
    <submittedName>
        <fullName evidence="1">Uncharacterized protein</fullName>
    </submittedName>
</protein>
<reference evidence="2" key="1">
    <citation type="journal article" date="2013" name="G3 (Bethesda)">
        <title>Comparative genomics of a plant-pathogenic fungus, Pyrenophora tritici-repentis, reveals transduplication and the impact of repeat elements on pathogenicity and population divergence.</title>
        <authorList>
            <person name="Manning V.A."/>
            <person name="Pandelova I."/>
            <person name="Dhillon B."/>
            <person name="Wilhelm L.J."/>
            <person name="Goodwin S.B."/>
            <person name="Berlin A.M."/>
            <person name="Figueroa M."/>
            <person name="Freitag M."/>
            <person name="Hane J.K."/>
            <person name="Henrissat B."/>
            <person name="Holman W.H."/>
            <person name="Kodira C.D."/>
            <person name="Martin J."/>
            <person name="Oliver R.P."/>
            <person name="Robbertse B."/>
            <person name="Schackwitz W."/>
            <person name="Schwartz D.C."/>
            <person name="Spatafora J.W."/>
            <person name="Turgeon B.G."/>
            <person name="Yandava C."/>
            <person name="Young S."/>
            <person name="Zhou S."/>
            <person name="Zeng Q."/>
            <person name="Grigoriev I.V."/>
            <person name="Ma L.-J."/>
            <person name="Ciuffetti L.M."/>
        </authorList>
    </citation>
    <scope>NUCLEOTIDE SEQUENCE [LARGE SCALE GENOMIC DNA]</scope>
    <source>
        <strain evidence="2">Pt-1C-BFP</strain>
    </source>
</reference>
<name>B2VVS9_PYRTR</name>
<dbReference type="HOGENOM" id="CLU_3143683_0_0_1"/>